<keyword evidence="10" id="KW-1185">Reference proteome</keyword>
<dbReference type="EMBL" id="JTDY01004745">
    <property type="protein sequence ID" value="KOB67807.1"/>
    <property type="molecule type" value="Genomic_DNA"/>
</dbReference>
<feature type="region of interest" description="Disordered" evidence="5">
    <location>
        <begin position="64"/>
        <end position="84"/>
    </location>
</feature>
<evidence type="ECO:0000256" key="5">
    <source>
        <dbReference type="SAM" id="MobiDB-lite"/>
    </source>
</evidence>
<dbReference type="InterPro" id="IPR022735">
    <property type="entry name" value="bMERB_dom"/>
</dbReference>
<dbReference type="SMART" id="SM01203">
    <property type="entry name" value="DUF3585"/>
    <property type="match status" value="1"/>
</dbReference>
<keyword evidence="3 4" id="KW-0440">LIM domain</keyword>
<dbReference type="InterPro" id="IPR001781">
    <property type="entry name" value="Znf_LIM"/>
</dbReference>
<dbReference type="Gene3D" id="1.10.418.10">
    <property type="entry name" value="Calponin-like domain"/>
    <property type="match status" value="1"/>
</dbReference>
<dbReference type="InterPro" id="IPR001715">
    <property type="entry name" value="CH_dom"/>
</dbReference>
<evidence type="ECO:0000313" key="10">
    <source>
        <dbReference type="Proteomes" id="UP000037510"/>
    </source>
</evidence>
<feature type="domain" description="BMERB" evidence="8">
    <location>
        <begin position="646"/>
        <end position="791"/>
    </location>
</feature>
<feature type="domain" description="Calponin-homology (CH)" evidence="6">
    <location>
        <begin position="1"/>
        <end position="58"/>
    </location>
</feature>
<dbReference type="SUPFAM" id="SSF57716">
    <property type="entry name" value="Glucocorticoid receptor-like (DNA-binding domain)"/>
    <property type="match status" value="1"/>
</dbReference>
<proteinExistence type="predicted"/>
<dbReference type="PANTHER" id="PTHR23167">
    <property type="entry name" value="CALPONIN HOMOLOGY DOMAIN-CONTAINING PROTEIN DDB_G0272472-RELATED"/>
    <property type="match status" value="1"/>
</dbReference>
<evidence type="ECO:0000256" key="2">
    <source>
        <dbReference type="ARBA" id="ARBA00022833"/>
    </source>
</evidence>
<reference evidence="9 10" key="1">
    <citation type="journal article" date="2015" name="Genome Biol. Evol.">
        <title>The genome of winter moth (Operophtera brumata) provides a genomic perspective on sexual dimorphism and phenology.</title>
        <authorList>
            <person name="Derks M.F."/>
            <person name="Smit S."/>
            <person name="Salis L."/>
            <person name="Schijlen E."/>
            <person name="Bossers A."/>
            <person name="Mateman C."/>
            <person name="Pijl A.S."/>
            <person name="de Ridder D."/>
            <person name="Groenen M.A."/>
            <person name="Visser M.E."/>
            <person name="Megens H.J."/>
        </authorList>
    </citation>
    <scope>NUCLEOTIDE SEQUENCE [LARGE SCALE GENOMIC DNA]</scope>
    <source>
        <strain evidence="9">WM2013NL</strain>
        <tissue evidence="9">Head and thorax</tissue>
    </source>
</reference>
<evidence type="ECO:0000259" key="7">
    <source>
        <dbReference type="PROSITE" id="PS50023"/>
    </source>
</evidence>
<dbReference type="Pfam" id="PF00307">
    <property type="entry name" value="CH"/>
    <property type="match status" value="1"/>
</dbReference>
<dbReference type="PROSITE" id="PS51848">
    <property type="entry name" value="BMERB"/>
    <property type="match status" value="1"/>
</dbReference>
<protein>
    <submittedName>
        <fullName evidence="9">MICAL-like protein 1</fullName>
    </submittedName>
</protein>
<sequence>MSKLKNENIYENNQLAFSVAEKYLGIPALLDPEDMVENDVPDRLSILTYLSQFYQRLGHTVTSKVSESDSKTTKSPSETAEPTAPIKFGKTGLDKCTACGLPVYLAQRLMVSHKLYHRRCFRCSKCSGHLNPKNYHVIEGSEFSCDSCKNDKALIKYLNNNDHDQMGMLAFGDDLPDAKVDILTEDVVRPKQKPRPTSILEKINMFERNSYTDKDITSNVTNISLKDDLNIRYKDLSSTSEMKSETDLQEVPDNVLINDSIKNESSLHKDTDSIKVQEKMNESSLLNESSLHKNIPEKVYKSNIEKFNFLQTQLSGDAIDLKRADEIEPLEETYHKEKDCIDEIENDDKKQDKQEETKECSINDIKEDCNITDDIRIAKIPSIVPINVDNEPPNELSKIEQEINISVPPRRKKQIASEKKTAASAKAVLKSPSPKEYPYHLNPFSDDEEEEPNEPSKKASTNPFGSSDEENDDVPPIQPPPKVPGIDTSTPVKRLIAVNPFWSDGEEPSSDEEDVHSKSSKSTYSSMATSTPNLPSGTPARRVKPKAPPPPPVVTVTESSRSQATSMDDVASISSLSSYNSTFNSEQRTPSMRKKAPAPTPPDSLSTVSEGGALDKETDSSDLKNASGSECCKKAKGPAPGLPLPERREVKLQMSPEELQVTLDLLETQQLGLERQGVLIERMIRDKCEGDEACVAPQEEVEDLVIQLCELVNEKNDLRRQQRLEQEQADIEHEIRVLQSRPAVNRIDADKAREEHLVSRLVEIVRLRDELVQQLDAERRRERQEDLAIAASIASKRGTIVFEQAREEHLVSRLVEIVRLRDELVQQLDAERRRERQEDLAIAASIASKRGTIVFEQAREEHLVSRLVEIVRLRDELVQQLDAERRRERQEDLAIAAFIASKRGTIVFEQAREEHLVSRLVEIVRLRDELIFYALFKDKPLLTANLKE</sequence>
<evidence type="ECO:0000259" key="6">
    <source>
        <dbReference type="PROSITE" id="PS50021"/>
    </source>
</evidence>
<evidence type="ECO:0000313" key="9">
    <source>
        <dbReference type="EMBL" id="KOB67807.1"/>
    </source>
</evidence>
<evidence type="ECO:0000256" key="4">
    <source>
        <dbReference type="PROSITE-ProRule" id="PRU00125"/>
    </source>
</evidence>
<dbReference type="AlphaFoldDB" id="A0A0L7KX36"/>
<dbReference type="SUPFAM" id="SSF47576">
    <property type="entry name" value="Calponin-homology domain, CH-domain"/>
    <property type="match status" value="1"/>
</dbReference>
<feature type="non-terminal residue" evidence="9">
    <location>
        <position position="948"/>
    </location>
</feature>
<dbReference type="PROSITE" id="PS00478">
    <property type="entry name" value="LIM_DOMAIN_1"/>
    <property type="match status" value="1"/>
</dbReference>
<feature type="domain" description="LIM zinc-binding" evidence="7">
    <location>
        <begin position="94"/>
        <end position="155"/>
    </location>
</feature>
<feature type="compositionally biased region" description="Polar residues" evidence="5">
    <location>
        <begin position="557"/>
        <end position="566"/>
    </location>
</feature>
<feature type="compositionally biased region" description="Basic and acidic residues" evidence="5">
    <location>
        <begin position="613"/>
        <end position="622"/>
    </location>
</feature>
<dbReference type="PROSITE" id="PS50021">
    <property type="entry name" value="CH"/>
    <property type="match status" value="1"/>
</dbReference>
<dbReference type="GO" id="GO:0046872">
    <property type="term" value="F:metal ion binding"/>
    <property type="evidence" value="ECO:0007669"/>
    <property type="project" value="UniProtKB-KW"/>
</dbReference>
<feature type="non-terminal residue" evidence="9">
    <location>
        <position position="1"/>
    </location>
</feature>
<evidence type="ECO:0000256" key="1">
    <source>
        <dbReference type="ARBA" id="ARBA00022723"/>
    </source>
</evidence>
<gene>
    <name evidence="9" type="ORF">OBRU01_12181</name>
</gene>
<dbReference type="SMART" id="SM00132">
    <property type="entry name" value="LIM"/>
    <property type="match status" value="1"/>
</dbReference>
<feature type="compositionally biased region" description="Low complexity" evidence="5">
    <location>
        <begin position="520"/>
        <end position="531"/>
    </location>
</feature>
<evidence type="ECO:0000256" key="3">
    <source>
        <dbReference type="ARBA" id="ARBA00023038"/>
    </source>
</evidence>
<feature type="region of interest" description="Disordered" evidence="5">
    <location>
        <begin position="408"/>
        <end position="644"/>
    </location>
</feature>
<dbReference type="InterPro" id="IPR036872">
    <property type="entry name" value="CH_dom_sf"/>
</dbReference>
<dbReference type="Proteomes" id="UP000037510">
    <property type="component" value="Unassembled WGS sequence"/>
</dbReference>
<keyword evidence="1 4" id="KW-0479">Metal-binding</keyword>
<organism evidence="9 10">
    <name type="scientific">Operophtera brumata</name>
    <name type="common">Winter moth</name>
    <name type="synonym">Phalaena brumata</name>
    <dbReference type="NCBI Taxonomy" id="104452"/>
    <lineage>
        <taxon>Eukaryota</taxon>
        <taxon>Metazoa</taxon>
        <taxon>Ecdysozoa</taxon>
        <taxon>Arthropoda</taxon>
        <taxon>Hexapoda</taxon>
        <taxon>Insecta</taxon>
        <taxon>Pterygota</taxon>
        <taxon>Neoptera</taxon>
        <taxon>Endopterygota</taxon>
        <taxon>Lepidoptera</taxon>
        <taxon>Glossata</taxon>
        <taxon>Ditrysia</taxon>
        <taxon>Geometroidea</taxon>
        <taxon>Geometridae</taxon>
        <taxon>Larentiinae</taxon>
        <taxon>Operophtera</taxon>
    </lineage>
</organism>
<name>A0A0L7KX36_OPEBR</name>
<evidence type="ECO:0000259" key="8">
    <source>
        <dbReference type="PROSITE" id="PS51848"/>
    </source>
</evidence>
<dbReference type="Gene3D" id="2.10.110.10">
    <property type="entry name" value="Cysteine Rich Protein"/>
    <property type="match status" value="1"/>
</dbReference>
<dbReference type="InterPro" id="IPR050540">
    <property type="entry name" value="F-actin_Monoox_Mical"/>
</dbReference>
<comment type="caution">
    <text evidence="9">The sequence shown here is derived from an EMBL/GenBank/DDBJ whole genome shotgun (WGS) entry which is preliminary data.</text>
</comment>
<dbReference type="Pfam" id="PF00412">
    <property type="entry name" value="LIM"/>
    <property type="match status" value="1"/>
</dbReference>
<accession>A0A0L7KX36</accession>
<feature type="compositionally biased region" description="Acidic residues" evidence="5">
    <location>
        <begin position="504"/>
        <end position="514"/>
    </location>
</feature>
<dbReference type="PANTHER" id="PTHR23167:SF84">
    <property type="entry name" value="ALPHA ACTININ 3-RELATED"/>
    <property type="match status" value="1"/>
</dbReference>
<feature type="compositionally biased region" description="Low complexity" evidence="5">
    <location>
        <begin position="572"/>
        <end position="585"/>
    </location>
</feature>
<dbReference type="Pfam" id="PF12130">
    <property type="entry name" value="bMERB_dom"/>
    <property type="match status" value="3"/>
</dbReference>
<dbReference type="PROSITE" id="PS50023">
    <property type="entry name" value="LIM_DOMAIN_2"/>
    <property type="match status" value="1"/>
</dbReference>
<dbReference type="STRING" id="104452.A0A0L7KX36"/>
<keyword evidence="2 4" id="KW-0862">Zinc</keyword>